<dbReference type="SUPFAM" id="SSF81606">
    <property type="entry name" value="PP2C-like"/>
    <property type="match status" value="1"/>
</dbReference>
<reference evidence="3 4" key="1">
    <citation type="journal article" date="2019" name="Int. J. Syst. Evol. Microbiol.">
        <title>The Global Catalogue of Microorganisms (GCM) 10K type strain sequencing project: providing services to taxonomists for standard genome sequencing and annotation.</title>
        <authorList>
            <consortium name="The Broad Institute Genomics Platform"/>
            <consortium name="The Broad Institute Genome Sequencing Center for Infectious Disease"/>
            <person name="Wu L."/>
            <person name="Ma J."/>
        </authorList>
    </citation>
    <scope>NUCLEOTIDE SEQUENCE [LARGE SCALE GENOMIC DNA]</scope>
    <source>
        <strain evidence="3 4">JCM 8201</strain>
    </source>
</reference>
<evidence type="ECO:0000259" key="2">
    <source>
        <dbReference type="SMART" id="SM00331"/>
    </source>
</evidence>
<evidence type="ECO:0000313" key="3">
    <source>
        <dbReference type="EMBL" id="GAA2722594.1"/>
    </source>
</evidence>
<evidence type="ECO:0000256" key="1">
    <source>
        <dbReference type="SAM" id="MobiDB-lite"/>
    </source>
</evidence>
<dbReference type="RefSeq" id="WP_344449549.1">
    <property type="nucleotide sequence ID" value="NZ_BAAATZ010000006.1"/>
</dbReference>
<proteinExistence type="predicted"/>
<accession>A0ABN3U193</accession>
<comment type="caution">
    <text evidence="3">The sequence shown here is derived from an EMBL/GenBank/DDBJ whole genome shotgun (WGS) entry which is preliminary data.</text>
</comment>
<feature type="region of interest" description="Disordered" evidence="1">
    <location>
        <begin position="1"/>
        <end position="24"/>
    </location>
</feature>
<dbReference type="EMBL" id="BAAATZ010000006">
    <property type="protein sequence ID" value="GAA2722594.1"/>
    <property type="molecule type" value="Genomic_DNA"/>
</dbReference>
<protein>
    <recommendedName>
        <fullName evidence="2">PPM-type phosphatase domain-containing protein</fullName>
    </recommendedName>
</protein>
<evidence type="ECO:0000313" key="4">
    <source>
        <dbReference type="Proteomes" id="UP001501842"/>
    </source>
</evidence>
<name>A0ABN3U193_9ACTN</name>
<dbReference type="InterPro" id="IPR001932">
    <property type="entry name" value="PPM-type_phosphatase-like_dom"/>
</dbReference>
<dbReference type="InterPro" id="IPR036457">
    <property type="entry name" value="PPM-type-like_dom_sf"/>
</dbReference>
<gene>
    <name evidence="3" type="ORF">GCM10010439_15700</name>
</gene>
<organism evidence="3 4">
    <name type="scientific">Actinocorallia aurantiaca</name>
    <dbReference type="NCBI Taxonomy" id="46204"/>
    <lineage>
        <taxon>Bacteria</taxon>
        <taxon>Bacillati</taxon>
        <taxon>Actinomycetota</taxon>
        <taxon>Actinomycetes</taxon>
        <taxon>Streptosporangiales</taxon>
        <taxon>Thermomonosporaceae</taxon>
        <taxon>Actinocorallia</taxon>
    </lineage>
</organism>
<sequence length="261" mass="27480">MPPGIRLRHAVGSNRGPRPATNGDSAYAGAHLLAVADGGEDRAGASIAADTAIAPLRALDAGLPGLLGEPHDTRSPVPPRSPFATDPLAERLAALLGDAFQTADAHLRDRIETDPALQGMGTTLTALLHWEGRLVLTSVGDSPFYRLRGNEIFQDGHHDPTLIQSLLDENRISPQEAGLHQQYSSILEGGPGLRPYTSRWDVMPGDRYLLGTGGLTGAVPTRSVYEALLASPTPADAVRRLLDLAPDDTTCVVADAVPSEG</sequence>
<keyword evidence="4" id="KW-1185">Reference proteome</keyword>
<dbReference type="Gene3D" id="3.60.40.10">
    <property type="entry name" value="PPM-type phosphatase domain"/>
    <property type="match status" value="1"/>
</dbReference>
<dbReference type="Proteomes" id="UP001501842">
    <property type="component" value="Unassembled WGS sequence"/>
</dbReference>
<dbReference type="SMART" id="SM00331">
    <property type="entry name" value="PP2C_SIG"/>
    <property type="match status" value="1"/>
</dbReference>
<feature type="domain" description="PPM-type phosphatase" evidence="2">
    <location>
        <begin position="8"/>
        <end position="256"/>
    </location>
</feature>